<feature type="transmembrane region" description="Helical" evidence="9">
    <location>
        <begin position="225"/>
        <end position="246"/>
    </location>
</feature>
<dbReference type="InterPro" id="IPR037185">
    <property type="entry name" value="EmrE-like"/>
</dbReference>
<dbReference type="Proteomes" id="UP001158576">
    <property type="component" value="Chromosome XSR"/>
</dbReference>
<evidence type="ECO:0000256" key="3">
    <source>
        <dbReference type="ARBA" id="ARBA00022448"/>
    </source>
</evidence>
<dbReference type="InterPro" id="IPR013657">
    <property type="entry name" value="SCL35B1-4/HUT1"/>
</dbReference>
<feature type="transmembrane region" description="Helical" evidence="9">
    <location>
        <begin position="120"/>
        <end position="139"/>
    </location>
</feature>
<keyword evidence="6 9" id="KW-1133">Transmembrane helix</keyword>
<dbReference type="EMBL" id="OU015569">
    <property type="protein sequence ID" value="CAG5099286.1"/>
    <property type="molecule type" value="Genomic_DNA"/>
</dbReference>
<organism evidence="10 11">
    <name type="scientific">Oikopleura dioica</name>
    <name type="common">Tunicate</name>
    <dbReference type="NCBI Taxonomy" id="34765"/>
    <lineage>
        <taxon>Eukaryota</taxon>
        <taxon>Metazoa</taxon>
        <taxon>Chordata</taxon>
        <taxon>Tunicata</taxon>
        <taxon>Appendicularia</taxon>
        <taxon>Copelata</taxon>
        <taxon>Oikopleuridae</taxon>
        <taxon>Oikopleura</taxon>
    </lineage>
</organism>
<feature type="transmembrane region" description="Helical" evidence="9">
    <location>
        <begin position="154"/>
        <end position="174"/>
    </location>
</feature>
<comment type="similarity">
    <text evidence="2">Belongs to the nucleotide-sugar transporter family. SLC35B subfamily.</text>
</comment>
<evidence type="ECO:0000256" key="2">
    <source>
        <dbReference type="ARBA" id="ARBA00010694"/>
    </source>
</evidence>
<feature type="transmembrane region" description="Helical" evidence="9">
    <location>
        <begin position="186"/>
        <end position="205"/>
    </location>
</feature>
<gene>
    <name evidence="10" type="ORF">OKIOD_LOCUS7969</name>
</gene>
<evidence type="ECO:0000256" key="8">
    <source>
        <dbReference type="ARBA" id="ARBA00041931"/>
    </source>
</evidence>
<sequence length="323" mass="36033">MASVPLAIFLVFLGCGANVFFLEHLIKIDSTSGHLITCGQFLLISCKQLLQFDWSNGIKIPFHRHFLIVALFVSISVINNWAFSFAIPLTLHIVFRAGSLVTNCLLSRLLLNKRFSTHKYLSVFIITAGIIICTLQTASTKPPSTSSSDDSPQLSFGLFVLSIALILSSLIGIVQEKTRDEYGKHPLECLFLHHFLSLPMFSFLIEPIKSSAAVFSASTAMEIFGFSIPSAWLFFVGNLATQYICIRSIFVLTSECTSLTVTLVITLRKFFSLVISVIYFKSAWTYWNWIGTVLVFGGTLMYAEVFSSSKKKKRPAKSHKKPL</sequence>
<evidence type="ECO:0000256" key="7">
    <source>
        <dbReference type="ARBA" id="ARBA00023136"/>
    </source>
</evidence>
<name>A0ABN7SGI6_OIKDI</name>
<dbReference type="NCBIfam" id="TIGR00803">
    <property type="entry name" value="nst"/>
    <property type="match status" value="1"/>
</dbReference>
<evidence type="ECO:0000256" key="9">
    <source>
        <dbReference type="SAM" id="Phobius"/>
    </source>
</evidence>
<evidence type="ECO:0000256" key="5">
    <source>
        <dbReference type="ARBA" id="ARBA00022692"/>
    </source>
</evidence>
<comment type="subcellular location">
    <subcellularLocation>
        <location evidence="1">Endomembrane system</location>
        <topology evidence="1">Multi-pass membrane protein</topology>
    </subcellularLocation>
</comment>
<evidence type="ECO:0000313" key="11">
    <source>
        <dbReference type="Proteomes" id="UP001158576"/>
    </source>
</evidence>
<proteinExistence type="inferred from homology"/>
<feature type="transmembrane region" description="Helical" evidence="9">
    <location>
        <begin position="93"/>
        <end position="111"/>
    </location>
</feature>
<reference evidence="10 11" key="1">
    <citation type="submission" date="2021-04" db="EMBL/GenBank/DDBJ databases">
        <authorList>
            <person name="Bliznina A."/>
        </authorList>
    </citation>
    <scope>NUCLEOTIDE SEQUENCE [LARGE SCALE GENOMIC DNA]</scope>
</reference>
<protein>
    <recommendedName>
        <fullName evidence="8">Solute carrier family 35 member B4</fullName>
    </recommendedName>
</protein>
<accession>A0ABN7SGI6</accession>
<feature type="transmembrane region" description="Helical" evidence="9">
    <location>
        <begin position="66"/>
        <end position="87"/>
    </location>
</feature>
<feature type="transmembrane region" description="Helical" evidence="9">
    <location>
        <begin position="6"/>
        <end position="26"/>
    </location>
</feature>
<evidence type="ECO:0000313" key="10">
    <source>
        <dbReference type="EMBL" id="CAG5099286.1"/>
    </source>
</evidence>
<keyword evidence="4" id="KW-0762">Sugar transport</keyword>
<dbReference type="PANTHER" id="PTHR10778">
    <property type="entry name" value="SOLUTE CARRIER FAMILY 35 MEMBER B"/>
    <property type="match status" value="1"/>
</dbReference>
<feature type="transmembrane region" description="Helical" evidence="9">
    <location>
        <begin position="286"/>
        <end position="305"/>
    </location>
</feature>
<evidence type="ECO:0000256" key="4">
    <source>
        <dbReference type="ARBA" id="ARBA00022597"/>
    </source>
</evidence>
<keyword evidence="7 9" id="KW-0472">Membrane</keyword>
<dbReference type="Pfam" id="PF08449">
    <property type="entry name" value="UAA"/>
    <property type="match status" value="1"/>
</dbReference>
<dbReference type="SUPFAM" id="SSF103481">
    <property type="entry name" value="Multidrug resistance efflux transporter EmrE"/>
    <property type="match status" value="1"/>
</dbReference>
<evidence type="ECO:0000256" key="6">
    <source>
        <dbReference type="ARBA" id="ARBA00022989"/>
    </source>
</evidence>
<keyword evidence="11" id="KW-1185">Reference proteome</keyword>
<keyword evidence="5 9" id="KW-0812">Transmembrane</keyword>
<keyword evidence="3" id="KW-0813">Transport</keyword>
<evidence type="ECO:0000256" key="1">
    <source>
        <dbReference type="ARBA" id="ARBA00004127"/>
    </source>
</evidence>
<dbReference type="PANTHER" id="PTHR10778:SF4">
    <property type="entry name" value="NUCLEOTIDE SUGAR TRANSPORTER SLC35B4"/>
    <property type="match status" value="1"/>
</dbReference>